<dbReference type="AlphaFoldDB" id="A0A4R3KQQ3"/>
<dbReference type="SUPFAM" id="SSF52172">
    <property type="entry name" value="CheY-like"/>
    <property type="match status" value="1"/>
</dbReference>
<evidence type="ECO:0000256" key="1">
    <source>
        <dbReference type="PROSITE-ProRule" id="PRU00169"/>
    </source>
</evidence>
<feature type="modified residue" description="4-aspartylphosphate" evidence="1">
    <location>
        <position position="70"/>
    </location>
</feature>
<sequence>MNANQGVDPERSKMNFIVIDDSKVDCFIAEKVIQNSGWCSSCHTFQLATQALEYIRENGSSSRSTIIFVDEHMPLMSGLDFVNAFGVLNIPAKDNYHIFLLSSSLYEGSQELYKHNLIKKFIKKPLITKTIHDLFHFDLKFLSHE</sequence>
<dbReference type="OrthoDB" id="1121174at2"/>
<dbReference type="EMBL" id="SMAD01000008">
    <property type="protein sequence ID" value="TCS86341.1"/>
    <property type="molecule type" value="Genomic_DNA"/>
</dbReference>
<protein>
    <submittedName>
        <fullName evidence="3">CheY-like chemotaxis protein</fullName>
    </submittedName>
</protein>
<dbReference type="PROSITE" id="PS50110">
    <property type="entry name" value="RESPONSE_REGULATORY"/>
    <property type="match status" value="1"/>
</dbReference>
<gene>
    <name evidence="3" type="ORF">EDD80_108134</name>
</gene>
<dbReference type="Gene3D" id="3.40.50.2300">
    <property type="match status" value="1"/>
</dbReference>
<proteinExistence type="predicted"/>
<dbReference type="Proteomes" id="UP000295807">
    <property type="component" value="Unassembled WGS sequence"/>
</dbReference>
<evidence type="ECO:0000259" key="2">
    <source>
        <dbReference type="PROSITE" id="PS50110"/>
    </source>
</evidence>
<feature type="domain" description="Response regulatory" evidence="2">
    <location>
        <begin position="15"/>
        <end position="139"/>
    </location>
</feature>
<name>A0A4R3KQQ3_9SPHI</name>
<comment type="caution">
    <text evidence="3">The sequence shown here is derived from an EMBL/GenBank/DDBJ whole genome shotgun (WGS) entry which is preliminary data.</text>
</comment>
<dbReference type="InterPro" id="IPR011006">
    <property type="entry name" value="CheY-like_superfamily"/>
</dbReference>
<dbReference type="GO" id="GO:0000160">
    <property type="term" value="P:phosphorelay signal transduction system"/>
    <property type="evidence" value="ECO:0007669"/>
    <property type="project" value="InterPro"/>
</dbReference>
<dbReference type="InterPro" id="IPR001789">
    <property type="entry name" value="Sig_transdc_resp-reg_receiver"/>
</dbReference>
<organism evidence="3 4">
    <name type="scientific">Anseongella ginsenosidimutans</name>
    <dbReference type="NCBI Taxonomy" id="496056"/>
    <lineage>
        <taxon>Bacteria</taxon>
        <taxon>Pseudomonadati</taxon>
        <taxon>Bacteroidota</taxon>
        <taxon>Sphingobacteriia</taxon>
        <taxon>Sphingobacteriales</taxon>
        <taxon>Sphingobacteriaceae</taxon>
        <taxon>Anseongella</taxon>
    </lineage>
</organism>
<evidence type="ECO:0000313" key="4">
    <source>
        <dbReference type="Proteomes" id="UP000295807"/>
    </source>
</evidence>
<reference evidence="3 4" key="1">
    <citation type="submission" date="2019-03" db="EMBL/GenBank/DDBJ databases">
        <title>Genomic Encyclopedia of Type Strains, Phase IV (KMG-IV): sequencing the most valuable type-strain genomes for metagenomic binning, comparative biology and taxonomic classification.</title>
        <authorList>
            <person name="Goeker M."/>
        </authorList>
    </citation>
    <scope>NUCLEOTIDE SEQUENCE [LARGE SCALE GENOMIC DNA]</scope>
    <source>
        <strain evidence="3 4">DSM 21100</strain>
    </source>
</reference>
<evidence type="ECO:0000313" key="3">
    <source>
        <dbReference type="EMBL" id="TCS86341.1"/>
    </source>
</evidence>
<keyword evidence="4" id="KW-1185">Reference proteome</keyword>
<keyword evidence="1" id="KW-0597">Phosphoprotein</keyword>
<accession>A0A4R3KQQ3</accession>
<dbReference type="RefSeq" id="WP_132129742.1">
    <property type="nucleotide sequence ID" value="NZ_CP042432.1"/>
</dbReference>